<name>A0A383CY91_9ZZZZ</name>
<sequence>VIVECDPLPFRARAHLFREGIDVMTPTIRRVPPESLNPNIKSHNYLNLVLADLEVCDQADNPWAVLLDTRGFLSEGIGSNVFLVRDGQLLTPRAQYVLEGVSRQVVLELAASLGITALEADLSVVDAENAEEVFITSTSFCLCPVRTYNGKQIGNGSVPGPITQSLTDAFCKLVNCDFVAQYVRTLDDG</sequence>
<protein>
    <recommendedName>
        <fullName evidence="5">Branched-chain amino acid aminotransferase</fullName>
    </recommendedName>
</protein>
<dbReference type="EMBL" id="UINC01212810">
    <property type="protein sequence ID" value="SVE37296.1"/>
    <property type="molecule type" value="Genomic_DNA"/>
</dbReference>
<dbReference type="GO" id="GO:0008652">
    <property type="term" value="P:amino acid biosynthetic process"/>
    <property type="evidence" value="ECO:0007669"/>
    <property type="project" value="UniProtKB-ARBA"/>
</dbReference>
<dbReference type="PANTHER" id="PTHR42743">
    <property type="entry name" value="AMINO-ACID AMINOTRANSFERASE"/>
    <property type="match status" value="1"/>
</dbReference>
<dbReference type="SUPFAM" id="SSF56752">
    <property type="entry name" value="D-aminoacid aminotransferase-like PLP-dependent enzymes"/>
    <property type="match status" value="1"/>
</dbReference>
<reference evidence="4" key="1">
    <citation type="submission" date="2018-05" db="EMBL/GenBank/DDBJ databases">
        <authorList>
            <person name="Lanie J.A."/>
            <person name="Ng W.-L."/>
            <person name="Kazmierczak K.M."/>
            <person name="Andrzejewski T.M."/>
            <person name="Davidsen T.M."/>
            <person name="Wayne K.J."/>
            <person name="Tettelin H."/>
            <person name="Glass J.I."/>
            <person name="Rusch D."/>
            <person name="Podicherti R."/>
            <person name="Tsui H.-C.T."/>
            <person name="Winkler M.E."/>
        </authorList>
    </citation>
    <scope>NUCLEOTIDE SEQUENCE</scope>
</reference>
<dbReference type="CDD" id="cd00449">
    <property type="entry name" value="PLPDE_IV"/>
    <property type="match status" value="1"/>
</dbReference>
<dbReference type="Pfam" id="PF01063">
    <property type="entry name" value="Aminotran_4"/>
    <property type="match status" value="1"/>
</dbReference>
<dbReference type="PANTHER" id="PTHR42743:SF11">
    <property type="entry name" value="AMINODEOXYCHORISMATE LYASE"/>
    <property type="match status" value="1"/>
</dbReference>
<evidence type="ECO:0000256" key="3">
    <source>
        <dbReference type="ARBA" id="ARBA00022898"/>
    </source>
</evidence>
<gene>
    <name evidence="4" type="ORF">METZ01_LOCUS490150</name>
</gene>
<dbReference type="GO" id="GO:0046394">
    <property type="term" value="P:carboxylic acid biosynthetic process"/>
    <property type="evidence" value="ECO:0007669"/>
    <property type="project" value="UniProtKB-ARBA"/>
</dbReference>
<dbReference type="InterPro" id="IPR050571">
    <property type="entry name" value="Class-IV_PLP-Dep_Aminotrnsfr"/>
</dbReference>
<dbReference type="GO" id="GO:0003824">
    <property type="term" value="F:catalytic activity"/>
    <property type="evidence" value="ECO:0007669"/>
    <property type="project" value="InterPro"/>
</dbReference>
<dbReference type="InterPro" id="IPR036038">
    <property type="entry name" value="Aminotransferase-like"/>
</dbReference>
<dbReference type="InterPro" id="IPR043132">
    <property type="entry name" value="BCAT-like_C"/>
</dbReference>
<dbReference type="FunFam" id="3.20.10.10:FF:000002">
    <property type="entry name" value="D-alanine aminotransferase"/>
    <property type="match status" value="1"/>
</dbReference>
<keyword evidence="3" id="KW-0663">Pyridoxal phosphate</keyword>
<comment type="similarity">
    <text evidence="2">Belongs to the class-IV pyridoxal-phosphate-dependent aminotransferase family.</text>
</comment>
<evidence type="ECO:0000313" key="4">
    <source>
        <dbReference type="EMBL" id="SVE37296.1"/>
    </source>
</evidence>
<dbReference type="InterPro" id="IPR001544">
    <property type="entry name" value="Aminotrans_IV"/>
</dbReference>
<evidence type="ECO:0000256" key="2">
    <source>
        <dbReference type="ARBA" id="ARBA00009320"/>
    </source>
</evidence>
<dbReference type="AlphaFoldDB" id="A0A383CY91"/>
<comment type="cofactor">
    <cofactor evidence="1">
        <name>pyridoxal 5'-phosphate</name>
        <dbReference type="ChEBI" id="CHEBI:597326"/>
    </cofactor>
</comment>
<dbReference type="PROSITE" id="PS00770">
    <property type="entry name" value="AA_TRANSFER_CLASS_4"/>
    <property type="match status" value="1"/>
</dbReference>
<accession>A0A383CY91</accession>
<dbReference type="Gene3D" id="3.20.10.10">
    <property type="entry name" value="D-amino Acid Aminotransferase, subunit A, domain 2"/>
    <property type="match status" value="1"/>
</dbReference>
<evidence type="ECO:0008006" key="5">
    <source>
        <dbReference type="Google" id="ProtNLM"/>
    </source>
</evidence>
<proteinExistence type="inferred from homology"/>
<feature type="non-terminal residue" evidence="4">
    <location>
        <position position="1"/>
    </location>
</feature>
<organism evidence="4">
    <name type="scientific">marine metagenome</name>
    <dbReference type="NCBI Taxonomy" id="408172"/>
    <lineage>
        <taxon>unclassified sequences</taxon>
        <taxon>metagenomes</taxon>
        <taxon>ecological metagenomes</taxon>
    </lineage>
</organism>
<dbReference type="InterPro" id="IPR018300">
    <property type="entry name" value="Aminotrans_IV_CS"/>
</dbReference>
<evidence type="ECO:0000256" key="1">
    <source>
        <dbReference type="ARBA" id="ARBA00001933"/>
    </source>
</evidence>